<feature type="transmembrane region" description="Helical" evidence="1">
    <location>
        <begin position="46"/>
        <end position="67"/>
    </location>
</feature>
<feature type="transmembrane region" description="Helical" evidence="1">
    <location>
        <begin position="127"/>
        <end position="146"/>
    </location>
</feature>
<feature type="transmembrane region" description="Helical" evidence="1">
    <location>
        <begin position="79"/>
        <end position="97"/>
    </location>
</feature>
<gene>
    <name evidence="3" type="ORF">N4261_06090</name>
</gene>
<dbReference type="PANTHER" id="PTHR23028">
    <property type="entry name" value="ACETYLTRANSFERASE"/>
    <property type="match status" value="1"/>
</dbReference>
<evidence type="ECO:0000313" key="3">
    <source>
        <dbReference type="EMBL" id="UXH79492.1"/>
    </source>
</evidence>
<evidence type="ECO:0000259" key="2">
    <source>
        <dbReference type="Pfam" id="PF01757"/>
    </source>
</evidence>
<keyword evidence="1" id="KW-0812">Transmembrane</keyword>
<dbReference type="GO" id="GO:0016746">
    <property type="term" value="F:acyltransferase activity"/>
    <property type="evidence" value="ECO:0007669"/>
    <property type="project" value="UniProtKB-KW"/>
</dbReference>
<feature type="transmembrane region" description="Helical" evidence="1">
    <location>
        <begin position="21"/>
        <end position="40"/>
    </location>
</feature>
<dbReference type="Proteomes" id="UP001064933">
    <property type="component" value="Chromosome"/>
</dbReference>
<dbReference type="RefSeq" id="WP_261759312.1">
    <property type="nucleotide sequence ID" value="NZ_CP104562.2"/>
</dbReference>
<dbReference type="EMBL" id="CP104562">
    <property type="protein sequence ID" value="UXH79492.1"/>
    <property type="molecule type" value="Genomic_DNA"/>
</dbReference>
<dbReference type="InterPro" id="IPR050879">
    <property type="entry name" value="Acyltransferase_3"/>
</dbReference>
<accession>A0ABY6B8F0</accession>
<feature type="transmembrane region" description="Helical" evidence="1">
    <location>
        <begin position="151"/>
        <end position="169"/>
    </location>
</feature>
<evidence type="ECO:0000256" key="1">
    <source>
        <dbReference type="SAM" id="Phobius"/>
    </source>
</evidence>
<dbReference type="InterPro" id="IPR002656">
    <property type="entry name" value="Acyl_transf_3_dom"/>
</dbReference>
<feature type="transmembrane region" description="Helical" evidence="1">
    <location>
        <begin position="206"/>
        <end position="227"/>
    </location>
</feature>
<keyword evidence="3" id="KW-0808">Transferase</keyword>
<proteinExistence type="predicted"/>
<dbReference type="PANTHER" id="PTHR23028:SF53">
    <property type="entry name" value="ACYL_TRANSF_3 DOMAIN-CONTAINING PROTEIN"/>
    <property type="match status" value="1"/>
</dbReference>
<feature type="transmembrane region" description="Helical" evidence="1">
    <location>
        <begin position="265"/>
        <end position="288"/>
    </location>
</feature>
<feature type="domain" description="Acyltransferase 3" evidence="2">
    <location>
        <begin position="16"/>
        <end position="310"/>
    </location>
</feature>
<keyword evidence="4" id="KW-1185">Reference proteome</keyword>
<reference evidence="3" key="1">
    <citation type="submission" date="2022-10" db="EMBL/GenBank/DDBJ databases">
        <title>Characterization and whole genome sequencing of a new Roseateles species, isolated from fresh water.</title>
        <authorList>
            <person name="Guliayeva D.Y."/>
            <person name="Akhremchuk A.E."/>
            <person name="Sikolenko M.A."/>
            <person name="Valentovich L.N."/>
            <person name="Sidarenka A.V."/>
        </authorList>
    </citation>
    <scope>NUCLEOTIDE SEQUENCE</scope>
    <source>
        <strain evidence="3">BIM B-1768</strain>
    </source>
</reference>
<keyword evidence="3" id="KW-0012">Acyltransferase</keyword>
<evidence type="ECO:0000313" key="4">
    <source>
        <dbReference type="Proteomes" id="UP001064933"/>
    </source>
</evidence>
<organism evidence="3 4">
    <name type="scientific">Roseateles amylovorans</name>
    <dbReference type="NCBI Taxonomy" id="2978473"/>
    <lineage>
        <taxon>Bacteria</taxon>
        <taxon>Pseudomonadati</taxon>
        <taxon>Pseudomonadota</taxon>
        <taxon>Betaproteobacteria</taxon>
        <taxon>Burkholderiales</taxon>
        <taxon>Sphaerotilaceae</taxon>
        <taxon>Roseateles</taxon>
    </lineage>
</organism>
<protein>
    <submittedName>
        <fullName evidence="3">Acyltransferase</fullName>
    </submittedName>
</protein>
<keyword evidence="1" id="KW-1133">Transmembrane helix</keyword>
<dbReference type="Pfam" id="PF01757">
    <property type="entry name" value="Acyl_transf_3"/>
    <property type="match status" value="1"/>
</dbReference>
<feature type="transmembrane region" description="Helical" evidence="1">
    <location>
        <begin position="300"/>
        <end position="317"/>
    </location>
</feature>
<sequence>MTAALASHATERSPVLDGVRAMSILAVLWTHLFPFRLLGVPLNESLGMLGMALFFILSGYLITIQLLKRPTVRSFVARRLLRVVPAAWLCLMVVWIWQPVELETALANLFFYANLPPQRLVAPVDHFWSLCLEVQFYMLSAVLLWLRPRAVWWLLPALLALMSVLRVAHQVTASSITWFRADDLLAGACLALLIHSRHWATMRERLSRPGVIPLTLGLLVASCVLIHEWVNPLSYLRPYLAAAFVGALLSQPQHLLSRHLGGRRLAYIASISYALYVWHLPLAATWLGSGDLWIKYLKRPLLLLVVFGIAHVSTFYVEQRFNELAKRVGAGRGQRLKEV</sequence>
<name>A0ABY6B8F0_9BURK</name>
<keyword evidence="1" id="KW-0472">Membrane</keyword>